<reference evidence="2" key="1">
    <citation type="submission" date="2021-06" db="EMBL/GenBank/DDBJ databases">
        <authorList>
            <person name="Kallberg Y."/>
            <person name="Tangrot J."/>
            <person name="Rosling A."/>
        </authorList>
    </citation>
    <scope>NUCLEOTIDE SEQUENCE</scope>
    <source>
        <strain evidence="2">AZ414A</strain>
    </source>
</reference>
<comment type="caution">
    <text evidence="2">The sequence shown here is derived from an EMBL/GenBank/DDBJ whole genome shotgun (WGS) entry which is preliminary data.</text>
</comment>
<organism evidence="2 3">
    <name type="scientific">Diversispora eburnea</name>
    <dbReference type="NCBI Taxonomy" id="1213867"/>
    <lineage>
        <taxon>Eukaryota</taxon>
        <taxon>Fungi</taxon>
        <taxon>Fungi incertae sedis</taxon>
        <taxon>Mucoromycota</taxon>
        <taxon>Glomeromycotina</taxon>
        <taxon>Glomeromycetes</taxon>
        <taxon>Diversisporales</taxon>
        <taxon>Diversisporaceae</taxon>
        <taxon>Diversispora</taxon>
    </lineage>
</organism>
<feature type="region of interest" description="Disordered" evidence="1">
    <location>
        <begin position="245"/>
        <end position="337"/>
    </location>
</feature>
<feature type="compositionally biased region" description="Polar residues" evidence="1">
    <location>
        <begin position="258"/>
        <end position="271"/>
    </location>
</feature>
<feature type="compositionally biased region" description="Acidic residues" evidence="1">
    <location>
        <begin position="328"/>
        <end position="337"/>
    </location>
</feature>
<evidence type="ECO:0000256" key="1">
    <source>
        <dbReference type="SAM" id="MobiDB-lite"/>
    </source>
</evidence>
<dbReference type="EMBL" id="CAJVPK010000111">
    <property type="protein sequence ID" value="CAG8451169.1"/>
    <property type="molecule type" value="Genomic_DNA"/>
</dbReference>
<feature type="compositionally biased region" description="Polar residues" evidence="1">
    <location>
        <begin position="29"/>
        <end position="39"/>
    </location>
</feature>
<accession>A0A9N8YV05</accession>
<evidence type="ECO:0000313" key="2">
    <source>
        <dbReference type="EMBL" id="CAG8451169.1"/>
    </source>
</evidence>
<dbReference type="GO" id="GO:0016071">
    <property type="term" value="P:mRNA metabolic process"/>
    <property type="evidence" value="ECO:0007669"/>
    <property type="project" value="UniProtKB-ARBA"/>
</dbReference>
<keyword evidence="3" id="KW-1185">Reference proteome</keyword>
<dbReference type="OrthoDB" id="2142961at2759"/>
<gene>
    <name evidence="2" type="ORF">DEBURN_LOCUS2146</name>
</gene>
<dbReference type="AlphaFoldDB" id="A0A9N8YV05"/>
<feature type="compositionally biased region" description="Basic and acidic residues" evidence="1">
    <location>
        <begin position="118"/>
        <end position="130"/>
    </location>
</feature>
<protein>
    <submittedName>
        <fullName evidence="2">5611_t:CDS:1</fullName>
    </submittedName>
</protein>
<dbReference type="InterPro" id="IPR028322">
    <property type="entry name" value="PNRC-like_rgn"/>
</dbReference>
<feature type="compositionally biased region" description="Low complexity" evidence="1">
    <location>
        <begin position="293"/>
        <end position="327"/>
    </location>
</feature>
<feature type="region of interest" description="Disordered" evidence="1">
    <location>
        <begin position="114"/>
        <end position="180"/>
    </location>
</feature>
<feature type="region of interest" description="Disordered" evidence="1">
    <location>
        <begin position="70"/>
        <end position="92"/>
    </location>
</feature>
<sequence>MNNFISSVPSIKPSFSAPVRGPSKDTPVVSVSPNDVSKASNISRSNNYSNNYSFNSSKLREPNSFNGINTCESFDSKKQRSGDRRLRRHAYSDSVDEDKFRNVAPITILKRPQSATDFVKKPTSERRRSDVTSSKVNRVQQRREVKSTNELLSVDTDVSQGVNSTTTTTTPNKLQPDSSIDESDVNIIFNSNLKSVYDSPSKNSTGLLVTPPSPLNNNSFVFPLLNYSNAIIALEEEMSNQNDKRSFDVIIPPKTMSRRTSSSAVELQKSSPKLYAGPTFHNSPPASDLPIPSFLSKSSSTRESSPVSSNSTSVPSRVSSPSLSSENSSDEDISMDESEPYLKRQNSQLLNMLSSHPNNSHNSAAAYMVPERMATSHNPMQVYPAPNGMLNELSECLRKLVVYLEEGIYLLFLIRYLANQN</sequence>
<feature type="compositionally biased region" description="Basic and acidic residues" evidence="1">
    <location>
        <begin position="74"/>
        <end position="84"/>
    </location>
</feature>
<feature type="compositionally biased region" description="Low complexity" evidence="1">
    <location>
        <begin position="40"/>
        <end position="55"/>
    </location>
</feature>
<feature type="region of interest" description="Disordered" evidence="1">
    <location>
        <begin position="15"/>
        <end position="55"/>
    </location>
</feature>
<name>A0A9N8YV05_9GLOM</name>
<proteinExistence type="predicted"/>
<evidence type="ECO:0000313" key="3">
    <source>
        <dbReference type="Proteomes" id="UP000789706"/>
    </source>
</evidence>
<feature type="compositionally biased region" description="Polar residues" evidence="1">
    <location>
        <begin position="148"/>
        <end position="164"/>
    </location>
</feature>
<dbReference type="Pfam" id="PF15365">
    <property type="entry name" value="PNRC"/>
    <property type="match status" value="1"/>
</dbReference>
<dbReference type="Proteomes" id="UP000789706">
    <property type="component" value="Unassembled WGS sequence"/>
</dbReference>